<feature type="region of interest" description="Disordered" evidence="1">
    <location>
        <begin position="202"/>
        <end position="225"/>
    </location>
</feature>
<reference evidence="3" key="2">
    <citation type="submission" date="2019-10" db="EMBL/GenBank/DDBJ databases">
        <authorList>
            <person name="Sugawara M."/>
            <person name="Epstein B."/>
            <person name="Badgley B."/>
            <person name="Unno T."/>
            <person name="Xu L."/>
            <person name="Reese J."/>
            <person name="Gyaneshwar P."/>
            <person name="Denny R."/>
            <person name="Mudege J."/>
            <person name="Bharti A."/>
            <person name="Farmer A."/>
            <person name="May G."/>
            <person name="Woodward J."/>
            <person name="Medigue C."/>
            <person name="Vallenet D."/>
            <person name="Lajus A."/>
            <person name="Rouy Z."/>
            <person name="Martinez-Vaz B."/>
            <person name="Tiffin P."/>
            <person name="Young N."/>
            <person name="Sadowsky M."/>
        </authorList>
    </citation>
    <scope>NUCLEOTIDE SEQUENCE</scope>
    <source>
        <strain evidence="3">N6B1</strain>
    </source>
</reference>
<name>A0A6A7ZSN5_RHIML</name>
<dbReference type="EMBL" id="WISP01000099">
    <property type="protein sequence ID" value="MQW04712.1"/>
    <property type="molecule type" value="Genomic_DNA"/>
</dbReference>
<evidence type="ECO:0000313" key="4">
    <source>
        <dbReference type="Proteomes" id="UP000429484"/>
    </source>
</evidence>
<accession>A0A6A7ZSN5</accession>
<protein>
    <submittedName>
        <fullName evidence="2">Uncharacterized protein</fullName>
    </submittedName>
</protein>
<organism evidence="2">
    <name type="scientific">Rhizobium meliloti</name>
    <name type="common">Ensifer meliloti</name>
    <name type="synonym">Sinorhizobium meliloti</name>
    <dbReference type="NCBI Taxonomy" id="382"/>
    <lineage>
        <taxon>Bacteria</taxon>
        <taxon>Pseudomonadati</taxon>
        <taxon>Pseudomonadota</taxon>
        <taxon>Alphaproteobacteria</taxon>
        <taxon>Hyphomicrobiales</taxon>
        <taxon>Rhizobiaceae</taxon>
        <taxon>Sinorhizobium/Ensifer group</taxon>
        <taxon>Sinorhizobium</taxon>
    </lineage>
</organism>
<proteinExistence type="predicted"/>
<dbReference type="EMBL" id="WISR01000164">
    <property type="protein sequence ID" value="MQW35075.1"/>
    <property type="molecule type" value="Genomic_DNA"/>
</dbReference>
<evidence type="ECO:0000313" key="2">
    <source>
        <dbReference type="EMBL" id="MQW04712.1"/>
    </source>
</evidence>
<evidence type="ECO:0000256" key="1">
    <source>
        <dbReference type="SAM" id="MobiDB-lite"/>
    </source>
</evidence>
<sequence length="225" mass="24413">MRLKFFKRPDAAYVGGFAEIIVRLQEDARAGRKQVQPVPQFADVFAARVDQQIRIQGAIVERVHIGRHRMESVAEGCVERARDRLNRGIDVTTHGEFDVEARIFEQHGRQNAVPAAEHDDPTTVCADALEELVAGPHLAVDLLVVEGIGNVGLRMLRDDPGYAADEPAAGIGSQPPGKVMGVFAPIFEKAGRVAGMRHAAVVSSRSSERKAPEVAAGVEARGLRR</sequence>
<gene>
    <name evidence="2" type="ORF">GHK45_13190</name>
    <name evidence="3" type="ORF">GHK53_20400</name>
</gene>
<dbReference type="Proteomes" id="UP000429484">
    <property type="component" value="Unassembled WGS sequence"/>
</dbReference>
<dbReference type="AlphaFoldDB" id="A0A6A7ZSN5"/>
<comment type="caution">
    <text evidence="2">The sequence shown here is derived from an EMBL/GenBank/DDBJ whole genome shotgun (WGS) entry which is preliminary data.</text>
</comment>
<evidence type="ECO:0000313" key="3">
    <source>
        <dbReference type="EMBL" id="MQW35075.1"/>
    </source>
</evidence>
<reference evidence="2 4" key="1">
    <citation type="journal article" date="2013" name="Genome Biol.">
        <title>Comparative genomics of the core and accessory genomes of 48 Sinorhizobium strains comprising five genospecies.</title>
        <authorList>
            <person name="Sugawara M."/>
            <person name="Epstein B."/>
            <person name="Badgley B.D."/>
            <person name="Unno T."/>
            <person name="Xu L."/>
            <person name="Reese J."/>
            <person name="Gyaneshwar P."/>
            <person name="Denny R."/>
            <person name="Mudge J."/>
            <person name="Bharti A.K."/>
            <person name="Farmer A.D."/>
            <person name="May G.D."/>
            <person name="Woodward J.E."/>
            <person name="Medigue C."/>
            <person name="Vallenet D."/>
            <person name="Lajus A."/>
            <person name="Rouy Z."/>
            <person name="Martinez-Vaz B."/>
            <person name="Tiffin P."/>
            <person name="Young N.D."/>
            <person name="Sadowsky M.J."/>
        </authorList>
    </citation>
    <scope>NUCLEOTIDE SEQUENCE</scope>
    <source>
        <strain evidence="2">M30</strain>
        <strain evidence="3 4">N6B1</strain>
    </source>
</reference>